<sequence length="268" mass="30029">DYNIPVALGVNSDQTQVVFQQGSSMTYEKTGLDQVATVGQDEKGAFTLNVGISASGKLLPFQVIYASKSLKSLLNESCEGYNCAIQLGFHFESSMTDTYWATLDTMKLYVQCILVLYFLSEKESLQLPDNQECLWQIDIRPVHTSIDFWGWLHTNFPWIILEYIPGGCTGKFQACDVGFQHPLKQSIQHSQHADVITEVLEQLAKGVEAKDIILDTKLPSLCQCSAHWLVNADMKLDKPNIILKVHTPWVSDILFKPPVLIFSLLTGI</sequence>
<protein>
    <submittedName>
        <fullName evidence="1">Uncharacterized protein</fullName>
    </submittedName>
</protein>
<accession>A0A9P6BAN7</accession>
<comment type="caution">
    <text evidence="1">The sequence shown here is derived from an EMBL/GenBank/DDBJ whole genome shotgun (WGS) entry which is preliminary data.</text>
</comment>
<feature type="non-terminal residue" evidence="1">
    <location>
        <position position="1"/>
    </location>
</feature>
<dbReference type="OrthoDB" id="3341102at2759"/>
<name>A0A9P6BAN7_9AGAM</name>
<evidence type="ECO:0000313" key="1">
    <source>
        <dbReference type="EMBL" id="KAF9520676.1"/>
    </source>
</evidence>
<keyword evidence="2" id="KW-1185">Reference proteome</keyword>
<reference evidence="1" key="1">
    <citation type="journal article" date="2020" name="Nat. Commun.">
        <title>Large-scale genome sequencing of mycorrhizal fungi provides insights into the early evolution of symbiotic traits.</title>
        <authorList>
            <person name="Miyauchi S."/>
            <person name="Kiss E."/>
            <person name="Kuo A."/>
            <person name="Drula E."/>
            <person name="Kohler A."/>
            <person name="Sanchez-Garcia M."/>
            <person name="Morin E."/>
            <person name="Andreopoulos B."/>
            <person name="Barry K.W."/>
            <person name="Bonito G."/>
            <person name="Buee M."/>
            <person name="Carver A."/>
            <person name="Chen C."/>
            <person name="Cichocki N."/>
            <person name="Clum A."/>
            <person name="Culley D."/>
            <person name="Crous P.W."/>
            <person name="Fauchery L."/>
            <person name="Girlanda M."/>
            <person name="Hayes R.D."/>
            <person name="Keri Z."/>
            <person name="LaButti K."/>
            <person name="Lipzen A."/>
            <person name="Lombard V."/>
            <person name="Magnuson J."/>
            <person name="Maillard F."/>
            <person name="Murat C."/>
            <person name="Nolan M."/>
            <person name="Ohm R.A."/>
            <person name="Pangilinan J."/>
            <person name="Pereira M.F."/>
            <person name="Perotto S."/>
            <person name="Peter M."/>
            <person name="Pfister S."/>
            <person name="Riley R."/>
            <person name="Sitrit Y."/>
            <person name="Stielow J.B."/>
            <person name="Szollosi G."/>
            <person name="Zifcakova L."/>
            <person name="Stursova M."/>
            <person name="Spatafora J.W."/>
            <person name="Tedersoo L."/>
            <person name="Vaario L.M."/>
            <person name="Yamada A."/>
            <person name="Yan M."/>
            <person name="Wang P."/>
            <person name="Xu J."/>
            <person name="Bruns T."/>
            <person name="Baldrian P."/>
            <person name="Vilgalys R."/>
            <person name="Dunand C."/>
            <person name="Henrissat B."/>
            <person name="Grigoriev I.V."/>
            <person name="Hibbett D."/>
            <person name="Nagy L.G."/>
            <person name="Martin F.M."/>
        </authorList>
    </citation>
    <scope>NUCLEOTIDE SEQUENCE</scope>
    <source>
        <strain evidence="1">UP504</strain>
    </source>
</reference>
<evidence type="ECO:0000313" key="2">
    <source>
        <dbReference type="Proteomes" id="UP000886523"/>
    </source>
</evidence>
<dbReference type="Proteomes" id="UP000886523">
    <property type="component" value="Unassembled WGS sequence"/>
</dbReference>
<organism evidence="1 2">
    <name type="scientific">Hydnum rufescens UP504</name>
    <dbReference type="NCBI Taxonomy" id="1448309"/>
    <lineage>
        <taxon>Eukaryota</taxon>
        <taxon>Fungi</taxon>
        <taxon>Dikarya</taxon>
        <taxon>Basidiomycota</taxon>
        <taxon>Agaricomycotina</taxon>
        <taxon>Agaricomycetes</taxon>
        <taxon>Cantharellales</taxon>
        <taxon>Hydnaceae</taxon>
        <taxon>Hydnum</taxon>
    </lineage>
</organism>
<dbReference type="AlphaFoldDB" id="A0A9P6BAN7"/>
<dbReference type="EMBL" id="MU128911">
    <property type="protein sequence ID" value="KAF9520676.1"/>
    <property type="molecule type" value="Genomic_DNA"/>
</dbReference>
<proteinExistence type="predicted"/>
<gene>
    <name evidence="1" type="ORF">BS47DRAFT_1286982</name>
</gene>